<evidence type="ECO:0000313" key="6">
    <source>
        <dbReference type="Proteomes" id="UP000199600"/>
    </source>
</evidence>
<evidence type="ECO:0000259" key="4">
    <source>
        <dbReference type="Pfam" id="PF01814"/>
    </source>
</evidence>
<keyword evidence="2" id="KW-0479">Metal-binding</keyword>
<evidence type="ECO:0000313" key="5">
    <source>
        <dbReference type="EMBL" id="SBT11194.1"/>
    </source>
</evidence>
<dbReference type="NCBIfam" id="TIGR02481">
    <property type="entry name" value="hemeryth_dom"/>
    <property type="match status" value="1"/>
</dbReference>
<dbReference type="AlphaFoldDB" id="A0A1A8Y228"/>
<sequence length="152" mass="17907">MALLSWSNQYLIGNDLIDTEHEELFRLINNFHSLWMEKQNRQDIARVLNQLIAYAQMHFQHEEVIMEEAGYPKLAERQQIHEDMIEKIFELHTSYAEGNLRLEIETVKFVKSWLLEHILVNDYTFRDYLARKQNSGEEATPEAAPQAAEDAS</sequence>
<dbReference type="InterPro" id="IPR035938">
    <property type="entry name" value="Hemerythrin-like_sf"/>
</dbReference>
<dbReference type="InterPro" id="IPR012312">
    <property type="entry name" value="Hemerythrin-like"/>
</dbReference>
<dbReference type="CDD" id="cd12107">
    <property type="entry name" value="Hemerythrin"/>
    <property type="match status" value="1"/>
</dbReference>
<dbReference type="InterPro" id="IPR050669">
    <property type="entry name" value="Hemerythrin"/>
</dbReference>
<keyword evidence="6" id="KW-1185">Reference proteome</keyword>
<proteinExistence type="inferred from homology"/>
<dbReference type="SUPFAM" id="SSF47188">
    <property type="entry name" value="Hemerythrin-like"/>
    <property type="match status" value="1"/>
</dbReference>
<dbReference type="Proteomes" id="UP000199600">
    <property type="component" value="Unassembled WGS sequence"/>
</dbReference>
<feature type="domain" description="Hemerythrin-like" evidence="4">
    <location>
        <begin position="14"/>
        <end position="123"/>
    </location>
</feature>
<dbReference type="GO" id="GO:0046872">
    <property type="term" value="F:metal ion binding"/>
    <property type="evidence" value="ECO:0007669"/>
    <property type="project" value="UniProtKB-KW"/>
</dbReference>
<keyword evidence="3" id="KW-0408">Iron</keyword>
<gene>
    <name evidence="5" type="ORF">PROAA_930021</name>
</gene>
<protein>
    <submittedName>
        <fullName evidence="5">Hemerythrin-like metal-binding protein</fullName>
    </submittedName>
</protein>
<accession>A0A1A8Y228</accession>
<dbReference type="EMBL" id="FLQY01000399">
    <property type="protein sequence ID" value="SBT11194.1"/>
    <property type="molecule type" value="Genomic_DNA"/>
</dbReference>
<dbReference type="PANTHER" id="PTHR37164:SF1">
    <property type="entry name" value="BACTERIOHEMERYTHRIN"/>
    <property type="match status" value="1"/>
</dbReference>
<dbReference type="Gene3D" id="1.20.120.50">
    <property type="entry name" value="Hemerythrin-like"/>
    <property type="match status" value="1"/>
</dbReference>
<evidence type="ECO:0000256" key="3">
    <source>
        <dbReference type="ARBA" id="ARBA00023004"/>
    </source>
</evidence>
<dbReference type="InterPro" id="IPR012827">
    <property type="entry name" value="Hemerythrin_metal-bd"/>
</dbReference>
<dbReference type="NCBIfam" id="NF033749">
    <property type="entry name" value="bact_hemeryth"/>
    <property type="match status" value="1"/>
</dbReference>
<name>A0A1A8Y228_9RHOO</name>
<reference evidence="5 6" key="1">
    <citation type="submission" date="2016-06" db="EMBL/GenBank/DDBJ databases">
        <authorList>
            <person name="Kjaerup R.B."/>
            <person name="Dalgaard T.S."/>
            <person name="Juul-Madsen H.R."/>
        </authorList>
    </citation>
    <scope>NUCLEOTIDE SEQUENCE [LARGE SCALE GENOMIC DNA]</scope>
    <source>
        <strain evidence="5">2</strain>
    </source>
</reference>
<dbReference type="RefSeq" id="WP_186412731.1">
    <property type="nucleotide sequence ID" value="NZ_FLQY01000399.1"/>
</dbReference>
<evidence type="ECO:0000256" key="2">
    <source>
        <dbReference type="ARBA" id="ARBA00022723"/>
    </source>
</evidence>
<organism evidence="5 6">
    <name type="scientific">Candidatus Propionivibrio aalborgensis</name>
    <dbReference type="NCBI Taxonomy" id="1860101"/>
    <lineage>
        <taxon>Bacteria</taxon>
        <taxon>Pseudomonadati</taxon>
        <taxon>Pseudomonadota</taxon>
        <taxon>Betaproteobacteria</taxon>
        <taxon>Rhodocyclales</taxon>
        <taxon>Rhodocyclaceae</taxon>
        <taxon>Propionivibrio</taxon>
    </lineage>
</organism>
<dbReference type="PANTHER" id="PTHR37164">
    <property type="entry name" value="BACTERIOHEMERYTHRIN"/>
    <property type="match status" value="1"/>
</dbReference>
<dbReference type="Pfam" id="PF01814">
    <property type="entry name" value="Hemerythrin"/>
    <property type="match status" value="1"/>
</dbReference>
<evidence type="ECO:0000256" key="1">
    <source>
        <dbReference type="ARBA" id="ARBA00010587"/>
    </source>
</evidence>
<comment type="similarity">
    <text evidence="1">Belongs to the hemerythrin family.</text>
</comment>